<keyword evidence="3" id="KW-1185">Reference proteome</keyword>
<feature type="region of interest" description="Disordered" evidence="1">
    <location>
        <begin position="15"/>
        <end position="35"/>
    </location>
</feature>
<feature type="compositionally biased region" description="Basic and acidic residues" evidence="1">
    <location>
        <begin position="15"/>
        <end position="24"/>
    </location>
</feature>
<dbReference type="EMBL" id="BGZK01000006">
    <property type="protein sequence ID" value="GBP00803.1"/>
    <property type="molecule type" value="Genomic_DNA"/>
</dbReference>
<comment type="caution">
    <text evidence="2">The sequence shown here is derived from an EMBL/GenBank/DDBJ whole genome shotgun (WGS) entry which is preliminary data.</text>
</comment>
<dbReference type="AlphaFoldDB" id="A0A4C1SF52"/>
<evidence type="ECO:0000313" key="2">
    <source>
        <dbReference type="EMBL" id="GBP00803.1"/>
    </source>
</evidence>
<accession>A0A4C1SF52</accession>
<protein>
    <submittedName>
        <fullName evidence="2">Uncharacterized protein</fullName>
    </submittedName>
</protein>
<proteinExistence type="predicted"/>
<evidence type="ECO:0000256" key="1">
    <source>
        <dbReference type="SAM" id="MobiDB-lite"/>
    </source>
</evidence>
<evidence type="ECO:0000313" key="3">
    <source>
        <dbReference type="Proteomes" id="UP000299102"/>
    </source>
</evidence>
<organism evidence="2 3">
    <name type="scientific">Eumeta variegata</name>
    <name type="common">Bagworm moth</name>
    <name type="synonym">Eumeta japonica</name>
    <dbReference type="NCBI Taxonomy" id="151549"/>
    <lineage>
        <taxon>Eukaryota</taxon>
        <taxon>Metazoa</taxon>
        <taxon>Ecdysozoa</taxon>
        <taxon>Arthropoda</taxon>
        <taxon>Hexapoda</taxon>
        <taxon>Insecta</taxon>
        <taxon>Pterygota</taxon>
        <taxon>Neoptera</taxon>
        <taxon>Endopterygota</taxon>
        <taxon>Lepidoptera</taxon>
        <taxon>Glossata</taxon>
        <taxon>Ditrysia</taxon>
        <taxon>Tineoidea</taxon>
        <taxon>Psychidae</taxon>
        <taxon>Oiketicinae</taxon>
        <taxon>Eumeta</taxon>
    </lineage>
</organism>
<gene>
    <name evidence="2" type="ORF">EVAR_77009_1</name>
</gene>
<dbReference type="Proteomes" id="UP000299102">
    <property type="component" value="Unassembled WGS sequence"/>
</dbReference>
<sequence>MNNYFSVVREKIIEQNRRDSHESSPRQQPSNFSKRLSPVGRDVIILPQLRQIVHEAYGSLLDARSHLTESPSCRFGFISGPRSNEHTFAVDKPA</sequence>
<feature type="compositionally biased region" description="Polar residues" evidence="1">
    <location>
        <begin position="25"/>
        <end position="34"/>
    </location>
</feature>
<name>A0A4C1SF52_EUMVA</name>
<reference evidence="2 3" key="1">
    <citation type="journal article" date="2019" name="Commun. Biol.">
        <title>The bagworm genome reveals a unique fibroin gene that provides high tensile strength.</title>
        <authorList>
            <person name="Kono N."/>
            <person name="Nakamura H."/>
            <person name="Ohtoshi R."/>
            <person name="Tomita M."/>
            <person name="Numata K."/>
            <person name="Arakawa K."/>
        </authorList>
    </citation>
    <scope>NUCLEOTIDE SEQUENCE [LARGE SCALE GENOMIC DNA]</scope>
</reference>